<feature type="domain" description="Kinesin motor" evidence="7">
    <location>
        <begin position="226"/>
        <end position="557"/>
    </location>
</feature>
<dbReference type="PROSITE" id="PS50067">
    <property type="entry name" value="KINESIN_MOTOR_2"/>
    <property type="match status" value="1"/>
</dbReference>
<dbReference type="Proteomes" id="UP000797356">
    <property type="component" value="Chromosome 2"/>
</dbReference>
<protein>
    <submittedName>
        <fullName evidence="8">Kinesin-like protein KIN-14A</fullName>
    </submittedName>
</protein>
<dbReference type="Pfam" id="PF00225">
    <property type="entry name" value="Kinesin"/>
    <property type="match status" value="1"/>
</dbReference>
<evidence type="ECO:0000256" key="4">
    <source>
        <dbReference type="PROSITE-ProRule" id="PRU00283"/>
    </source>
</evidence>
<dbReference type="SMART" id="SM00129">
    <property type="entry name" value="KISc"/>
    <property type="match status" value="1"/>
</dbReference>
<dbReference type="GO" id="GO:0003777">
    <property type="term" value="F:microtubule motor activity"/>
    <property type="evidence" value="ECO:0007669"/>
    <property type="project" value="InterPro"/>
</dbReference>
<dbReference type="PANTHER" id="PTHR47972">
    <property type="entry name" value="KINESIN-LIKE PROTEIN KLP-3"/>
    <property type="match status" value="1"/>
</dbReference>
<reference evidence="8" key="2">
    <citation type="submission" date="2019-07" db="EMBL/GenBank/DDBJ databases">
        <authorList>
            <person name="Yang Y."/>
            <person name="Bocs S."/>
            <person name="Baudouin L."/>
        </authorList>
    </citation>
    <scope>NUCLEOTIDE SEQUENCE</scope>
    <source>
        <tissue evidence="8">Spear leaf of Hainan Tall coconut</tissue>
    </source>
</reference>
<dbReference type="GO" id="GO:0005874">
    <property type="term" value="C:microtubule"/>
    <property type="evidence" value="ECO:0007669"/>
    <property type="project" value="UniProtKB-KW"/>
</dbReference>
<dbReference type="Gene3D" id="1.10.418.10">
    <property type="entry name" value="Calponin-like domain"/>
    <property type="match status" value="1"/>
</dbReference>
<dbReference type="GO" id="GO:0005524">
    <property type="term" value="F:ATP binding"/>
    <property type="evidence" value="ECO:0007669"/>
    <property type="project" value="UniProtKB-UniRule"/>
</dbReference>
<name>A0A8K0I0S3_COCNU</name>
<dbReference type="OrthoDB" id="3176171at2759"/>
<evidence type="ECO:0000256" key="2">
    <source>
        <dbReference type="ARBA" id="ARBA00022701"/>
    </source>
</evidence>
<dbReference type="PANTHER" id="PTHR47972:SF4">
    <property type="entry name" value="KINESIN-LIKE PROTEIN KIN-14L"/>
    <property type="match status" value="1"/>
</dbReference>
<comment type="similarity">
    <text evidence="1">Belongs to the TRAFAC class myosin-kinesin ATPase superfamily. Kinesin family. KIN-14 subfamily.</text>
</comment>
<evidence type="ECO:0000313" key="9">
    <source>
        <dbReference type="Proteomes" id="UP000797356"/>
    </source>
</evidence>
<dbReference type="AlphaFoldDB" id="A0A8K0I0S3"/>
<feature type="binding site" evidence="4">
    <location>
        <begin position="307"/>
        <end position="314"/>
    </location>
    <ligand>
        <name>ATP</name>
        <dbReference type="ChEBI" id="CHEBI:30616"/>
    </ligand>
</feature>
<dbReference type="FunFam" id="3.40.850.10:FF:000103">
    <property type="entry name" value="Kinesin-like protein KIN-14A"/>
    <property type="match status" value="1"/>
</dbReference>
<gene>
    <name evidence="8" type="ORF">COCNU_02G017790</name>
</gene>
<comment type="caution">
    <text evidence="8">The sequence shown here is derived from an EMBL/GenBank/DDBJ whole genome shotgun (WGS) entry which is preliminary data.</text>
</comment>
<organism evidence="8 9">
    <name type="scientific">Cocos nucifera</name>
    <name type="common">Coconut palm</name>
    <dbReference type="NCBI Taxonomy" id="13894"/>
    <lineage>
        <taxon>Eukaryota</taxon>
        <taxon>Viridiplantae</taxon>
        <taxon>Streptophyta</taxon>
        <taxon>Embryophyta</taxon>
        <taxon>Tracheophyta</taxon>
        <taxon>Spermatophyta</taxon>
        <taxon>Magnoliopsida</taxon>
        <taxon>Liliopsida</taxon>
        <taxon>Arecaceae</taxon>
        <taxon>Arecoideae</taxon>
        <taxon>Cocoseae</taxon>
        <taxon>Attaleinae</taxon>
        <taxon>Cocos</taxon>
    </lineage>
</organism>
<dbReference type="GO" id="GO:0007018">
    <property type="term" value="P:microtubule-based movement"/>
    <property type="evidence" value="ECO:0007669"/>
    <property type="project" value="InterPro"/>
</dbReference>
<dbReference type="Gene3D" id="3.40.850.10">
    <property type="entry name" value="Kinesin motor domain"/>
    <property type="match status" value="1"/>
</dbReference>
<feature type="region of interest" description="Disordered" evidence="5">
    <location>
        <begin position="777"/>
        <end position="809"/>
    </location>
</feature>
<accession>A0A8K0I0S3</accession>
<dbReference type="PROSITE" id="PS50021">
    <property type="entry name" value="CH"/>
    <property type="match status" value="1"/>
</dbReference>
<keyword evidence="4" id="KW-0547">Nucleotide-binding</keyword>
<evidence type="ECO:0000256" key="5">
    <source>
        <dbReference type="SAM" id="MobiDB-lite"/>
    </source>
</evidence>
<dbReference type="InterPro" id="IPR001752">
    <property type="entry name" value="Kinesin_motor_dom"/>
</dbReference>
<dbReference type="PRINTS" id="PR00380">
    <property type="entry name" value="KINESINHEAVY"/>
</dbReference>
<dbReference type="InterPro" id="IPR036872">
    <property type="entry name" value="CH_dom_sf"/>
</dbReference>
<dbReference type="InterPro" id="IPR001715">
    <property type="entry name" value="CH_dom"/>
</dbReference>
<evidence type="ECO:0000259" key="6">
    <source>
        <dbReference type="PROSITE" id="PS50021"/>
    </source>
</evidence>
<keyword evidence="2" id="KW-0493">Microtubule</keyword>
<keyword evidence="9" id="KW-1185">Reference proteome</keyword>
<dbReference type="EMBL" id="CM017873">
    <property type="protein sequence ID" value="KAG1331811.1"/>
    <property type="molecule type" value="Genomic_DNA"/>
</dbReference>
<dbReference type="InterPro" id="IPR027417">
    <property type="entry name" value="P-loop_NTPase"/>
</dbReference>
<evidence type="ECO:0000313" key="8">
    <source>
        <dbReference type="EMBL" id="KAG1331811.1"/>
    </source>
</evidence>
<reference evidence="8" key="1">
    <citation type="journal article" date="2017" name="Gigascience">
        <title>The genome draft of coconut (Cocos nucifera).</title>
        <authorList>
            <person name="Xiao Y."/>
            <person name="Xu P."/>
            <person name="Fan H."/>
            <person name="Baudouin L."/>
            <person name="Xia W."/>
            <person name="Bocs S."/>
            <person name="Xu J."/>
            <person name="Li Q."/>
            <person name="Guo A."/>
            <person name="Zhou L."/>
            <person name="Li J."/>
            <person name="Wu Y."/>
            <person name="Ma Z."/>
            <person name="Armero A."/>
            <person name="Issali A.E."/>
            <person name="Liu N."/>
            <person name="Peng M."/>
            <person name="Yang Y."/>
        </authorList>
    </citation>
    <scope>NUCLEOTIDE SEQUENCE</scope>
    <source>
        <tissue evidence="8">Spear leaf of Hainan Tall coconut</tissue>
    </source>
</reference>
<evidence type="ECO:0000256" key="3">
    <source>
        <dbReference type="ARBA" id="ARBA00023175"/>
    </source>
</evidence>
<dbReference type="SUPFAM" id="SSF47576">
    <property type="entry name" value="Calponin-homology domain, CH-domain"/>
    <property type="match status" value="1"/>
</dbReference>
<dbReference type="Pfam" id="PF00307">
    <property type="entry name" value="CH"/>
    <property type="match status" value="1"/>
</dbReference>
<keyword evidence="4" id="KW-0067">ATP-binding</keyword>
<evidence type="ECO:0000256" key="1">
    <source>
        <dbReference type="ARBA" id="ARBA00010899"/>
    </source>
</evidence>
<dbReference type="SUPFAM" id="SSF52540">
    <property type="entry name" value="P-loop containing nucleoside triphosphate hydrolases"/>
    <property type="match status" value="1"/>
</dbReference>
<sequence length="809" mass="89794">MAGPLGLPPQPSEQEFVSCLRNGLILCNTINKIQPGAVPKVVYNPSICTSWDIQPLPAYQHFENLRNFLVAVEELKLPSFEASDLERDTLDSGSVAKIVDCILALKSNHEWRQYAMDSLVRVLADHMFNSKENIDQYLLKSWNQGEKDPIKLFIKIMSGSLQEPQELRTSLLNIGVEFTSLQTQLENDFAQLGTQIRGASAAAHRYHQAVKENRHLYNMLQELRGNIRVFCRIRPMFHEEAKCTIDYIGSDGSLMVIDPAKPQNARKIFQFNKVFGPTATQDEVYRDTQDLIRSVMDGYNACIFAYGQTGSGKTHTMCGPSNRSNEDMGINYMALNDLFQISSIREDVKYQIRVQMVEVYNEQVRDLLILGSLTGLLILKYKSTLEIRSCSSNGGLSLPDASMHLVQSTADVLDLMKLGEKNRAFSSTAMNERSSRSHSMLTVHVHGDDISDSATRSCLHLVDLAGSERVDKSETTGDGLKEAQHVNKSLSCLGDVITALAQKNPHIPYRNSKLTQLLQNSLGGNAKILMFAHVSPEADSYGETISTLKFAQRASTVELGAAHLNKESSEVGELKEQIDGLKKALAIKEAEKATPPQKMKENVPNLDGSKQITEQNPPRPRRLSIEDPAAPKNGTVNNPDERKMLKPPISGLNRRLSSDGSMREKKRQEFNAAVSHIHSKFSEGETFKENVLCDQVEIQDSADEKASLDDENRRGIVATEAFHQCSPGTCDPSCCSQLPKMESGSQVHLHQKTSDPAAILDESVTAPDEISLVAKTQTRSSGINASRRGYHIRKSPQSTGKFIHGSQRR</sequence>
<keyword evidence="3 4" id="KW-0505">Motor protein</keyword>
<feature type="domain" description="Calponin-homology (CH)" evidence="6">
    <location>
        <begin position="1"/>
        <end position="110"/>
    </location>
</feature>
<dbReference type="InterPro" id="IPR036961">
    <property type="entry name" value="Kinesin_motor_dom_sf"/>
</dbReference>
<evidence type="ECO:0000259" key="7">
    <source>
        <dbReference type="PROSITE" id="PS50067"/>
    </source>
</evidence>
<proteinExistence type="inferred from homology"/>
<feature type="region of interest" description="Disordered" evidence="5">
    <location>
        <begin position="589"/>
        <end position="666"/>
    </location>
</feature>
<dbReference type="GO" id="GO:0008017">
    <property type="term" value="F:microtubule binding"/>
    <property type="evidence" value="ECO:0007669"/>
    <property type="project" value="InterPro"/>
</dbReference>
<dbReference type="InterPro" id="IPR027640">
    <property type="entry name" value="Kinesin-like_fam"/>
</dbReference>